<protein>
    <submittedName>
        <fullName evidence="2">Glycosyl transferase family 2</fullName>
    </submittedName>
</protein>
<dbReference type="Pfam" id="PF00534">
    <property type="entry name" value="Glycos_transf_1"/>
    <property type="match status" value="1"/>
</dbReference>
<dbReference type="SUPFAM" id="SSF53756">
    <property type="entry name" value="UDP-Glycosyltransferase/glycogen phosphorylase"/>
    <property type="match status" value="1"/>
</dbReference>
<dbReference type="InterPro" id="IPR001296">
    <property type="entry name" value="Glyco_trans_1"/>
</dbReference>
<comment type="caution">
    <text evidence="2">The sequence shown here is derived from an EMBL/GenBank/DDBJ whole genome shotgun (WGS) entry which is preliminary data.</text>
</comment>
<evidence type="ECO:0000259" key="1">
    <source>
        <dbReference type="Pfam" id="PF00534"/>
    </source>
</evidence>
<gene>
    <name evidence="2" type="ORF">COV74_08995</name>
</gene>
<dbReference type="Proteomes" id="UP000230859">
    <property type="component" value="Unassembled WGS sequence"/>
</dbReference>
<dbReference type="AlphaFoldDB" id="A0A2H0LLR7"/>
<evidence type="ECO:0000313" key="3">
    <source>
        <dbReference type="Proteomes" id="UP000230859"/>
    </source>
</evidence>
<organism evidence="2 3">
    <name type="scientific">Candidatus Abzuiibacterium crystallinum</name>
    <dbReference type="NCBI Taxonomy" id="1974748"/>
    <lineage>
        <taxon>Bacteria</taxon>
        <taxon>Pseudomonadati</taxon>
        <taxon>Candidatus Omnitrophota</taxon>
        <taxon>Candidatus Abzuiibacterium</taxon>
    </lineage>
</organism>
<keyword evidence="2" id="KW-0808">Transferase</keyword>
<sequence>MAKILKLIINILKLFGLPHRSPVLFYPVLNNSLRTFFDKQFNKQITPLSHSIDKKLPFKINYYTDMSVHSSGGTGTGSNQLARVLINLNIPIHNCFVQTHASIPTNLTQKASSFDGIINIFHINLRQLIYFYHLIGRKTFQNHYNIAYVYWELESLPKLWNNIFLLLDEIWTPSEFSRRAIASQSTIPVFTIPPVIESLQHDSERRRFDLPDDKFIFLFTFDFQSYFDRKNSTAVVAAFCKAFGNNSNLLLVIKCANSARYPIEKKALLRAVRQTNIRVLDTTYSHEESKRLINVCDCYTSLHRAEGFGFTIAEAMAAKKPVIVTGYSGNMDFTHDDNAYLVKYKLVPLKKNIGPYPEGFLWADPDLRHAAELMRFVYDHYDKAKEKASYGAKFIETYYNSSRVGMLIKERLNAIYQSIQP</sequence>
<dbReference type="GO" id="GO:0016757">
    <property type="term" value="F:glycosyltransferase activity"/>
    <property type="evidence" value="ECO:0007669"/>
    <property type="project" value="InterPro"/>
</dbReference>
<evidence type="ECO:0000313" key="2">
    <source>
        <dbReference type="EMBL" id="PIQ85328.1"/>
    </source>
</evidence>
<feature type="domain" description="Glycosyl transferase family 1" evidence="1">
    <location>
        <begin position="203"/>
        <end position="343"/>
    </location>
</feature>
<name>A0A2H0LLR7_9BACT</name>
<dbReference type="EMBL" id="PCVY01000068">
    <property type="protein sequence ID" value="PIQ85328.1"/>
    <property type="molecule type" value="Genomic_DNA"/>
</dbReference>
<accession>A0A2H0LLR7</accession>
<dbReference type="Gene3D" id="3.40.50.2000">
    <property type="entry name" value="Glycogen Phosphorylase B"/>
    <property type="match status" value="1"/>
</dbReference>
<reference evidence="2 3" key="1">
    <citation type="submission" date="2017-09" db="EMBL/GenBank/DDBJ databases">
        <title>Depth-based differentiation of microbial function through sediment-hosted aquifers and enrichment of novel symbionts in the deep terrestrial subsurface.</title>
        <authorList>
            <person name="Probst A.J."/>
            <person name="Ladd B."/>
            <person name="Jarett J.K."/>
            <person name="Geller-Mcgrath D.E."/>
            <person name="Sieber C.M."/>
            <person name="Emerson J.B."/>
            <person name="Anantharaman K."/>
            <person name="Thomas B.C."/>
            <person name="Malmstrom R."/>
            <person name="Stieglmeier M."/>
            <person name="Klingl A."/>
            <person name="Woyke T."/>
            <person name="Ryan C.M."/>
            <person name="Banfield J.F."/>
        </authorList>
    </citation>
    <scope>NUCLEOTIDE SEQUENCE [LARGE SCALE GENOMIC DNA]</scope>
    <source>
        <strain evidence="2">CG11_big_fil_rev_8_21_14_0_20_45_26</strain>
    </source>
</reference>
<dbReference type="PANTHER" id="PTHR46656:SF3">
    <property type="entry name" value="PUTATIVE-RELATED"/>
    <property type="match status" value="1"/>
</dbReference>
<proteinExistence type="predicted"/>
<dbReference type="PANTHER" id="PTHR46656">
    <property type="entry name" value="PUTATIVE-RELATED"/>
    <property type="match status" value="1"/>
</dbReference>